<dbReference type="AlphaFoldDB" id="A0A380X6E2"/>
<sequence>MTFKIESGWFLLALLLIATSLVFLTVNSLDIGNAYIKQAKAGKDNFGLIFAWSYYVIAFVFDYLTRLFGWLAILFFCASIFGYRIEISSHNSEKEMQEAHQKHAEHLTGKQMEK</sequence>
<evidence type="ECO:0000256" key="1">
    <source>
        <dbReference type="SAM" id="MobiDB-lite"/>
    </source>
</evidence>
<organism evidence="3 5">
    <name type="scientific">Avibacterium paragallinarum</name>
    <name type="common">Haemophilus gallinarum</name>
    <dbReference type="NCBI Taxonomy" id="728"/>
    <lineage>
        <taxon>Bacteria</taxon>
        <taxon>Pseudomonadati</taxon>
        <taxon>Pseudomonadota</taxon>
        <taxon>Gammaproteobacteria</taxon>
        <taxon>Pasteurellales</taxon>
        <taxon>Pasteurellaceae</taxon>
        <taxon>Avibacterium</taxon>
    </lineage>
</organism>
<keyword evidence="2" id="KW-0472">Membrane</keyword>
<dbReference type="EMBL" id="UFSW01000002">
    <property type="protein sequence ID" value="SUV40765.1"/>
    <property type="molecule type" value="Genomic_DNA"/>
</dbReference>
<evidence type="ECO:0000256" key="2">
    <source>
        <dbReference type="SAM" id="Phobius"/>
    </source>
</evidence>
<feature type="transmembrane region" description="Helical" evidence="2">
    <location>
        <begin position="6"/>
        <end position="24"/>
    </location>
</feature>
<feature type="transmembrane region" description="Helical" evidence="2">
    <location>
        <begin position="45"/>
        <end position="61"/>
    </location>
</feature>
<dbReference type="EMBL" id="UFSW01000001">
    <property type="protein sequence ID" value="SUU98710.1"/>
    <property type="molecule type" value="Genomic_DNA"/>
</dbReference>
<protein>
    <submittedName>
        <fullName evidence="3">Uncharacterized protein</fullName>
    </submittedName>
</protein>
<name>A0A380X6E2_AVIPA</name>
<keyword evidence="2" id="KW-0812">Transmembrane</keyword>
<proteinExistence type="predicted"/>
<feature type="region of interest" description="Disordered" evidence="1">
    <location>
        <begin position="94"/>
        <end position="114"/>
    </location>
</feature>
<reference evidence="3 5" key="1">
    <citation type="submission" date="2018-06" db="EMBL/GenBank/DDBJ databases">
        <authorList>
            <consortium name="Pathogen Informatics"/>
            <person name="Doyle S."/>
        </authorList>
    </citation>
    <scope>NUCLEOTIDE SEQUENCE [LARGE SCALE GENOMIC DNA]</scope>
    <source>
        <strain evidence="3 5">NCTC10926</strain>
    </source>
</reference>
<gene>
    <name evidence="3" type="ORF">NCTC10926_02151</name>
    <name evidence="4" type="ORF">NCTC10926_02821</name>
</gene>
<evidence type="ECO:0000313" key="3">
    <source>
        <dbReference type="EMBL" id="SUU98710.1"/>
    </source>
</evidence>
<feature type="transmembrane region" description="Helical" evidence="2">
    <location>
        <begin position="67"/>
        <end position="85"/>
    </location>
</feature>
<dbReference type="RefSeq" id="WP_115615712.1">
    <property type="nucleotide sequence ID" value="NZ_UFSW01000001.1"/>
</dbReference>
<dbReference type="Proteomes" id="UP000254620">
    <property type="component" value="Unassembled WGS sequence"/>
</dbReference>
<accession>A0A380X6E2</accession>
<evidence type="ECO:0000313" key="5">
    <source>
        <dbReference type="Proteomes" id="UP000254620"/>
    </source>
</evidence>
<keyword evidence="2" id="KW-1133">Transmembrane helix</keyword>
<evidence type="ECO:0000313" key="4">
    <source>
        <dbReference type="EMBL" id="SUV40765.1"/>
    </source>
</evidence>